<evidence type="ECO:0000259" key="2">
    <source>
        <dbReference type="Pfam" id="PF02350"/>
    </source>
</evidence>
<dbReference type="EMBL" id="LPWF01000026">
    <property type="protein sequence ID" value="ODR97391.1"/>
    <property type="molecule type" value="Genomic_DNA"/>
</dbReference>
<dbReference type="GO" id="GO:0016853">
    <property type="term" value="F:isomerase activity"/>
    <property type="evidence" value="ECO:0007669"/>
    <property type="project" value="UniProtKB-KW"/>
</dbReference>
<feature type="domain" description="UDP-N-acetylglucosamine 2-epimerase" evidence="2">
    <location>
        <begin position="24"/>
        <end position="319"/>
    </location>
</feature>
<evidence type="ECO:0000256" key="1">
    <source>
        <dbReference type="RuleBase" id="RU003513"/>
    </source>
</evidence>
<dbReference type="AlphaFoldDB" id="A0A1E3VVS0"/>
<dbReference type="NCBIfam" id="TIGR00236">
    <property type="entry name" value="wecB"/>
    <property type="match status" value="1"/>
</dbReference>
<dbReference type="RefSeq" id="WP_069441942.1">
    <property type="nucleotide sequence ID" value="NZ_LPWF01000026.1"/>
</dbReference>
<dbReference type="STRING" id="1774969.AUC69_12315"/>
<dbReference type="Pfam" id="PF02350">
    <property type="entry name" value="Epimerase_2"/>
    <property type="match status" value="1"/>
</dbReference>
<comment type="similarity">
    <text evidence="1">Belongs to the UDP-N-acetylglucosamine 2-epimerase family.</text>
</comment>
<reference evidence="3 4" key="1">
    <citation type="journal article" date="2016" name="Environ. Microbiol.">
        <title>New Methyloceanibacter diversity from North Sea sediments includes methanotroph containing solely the soluble methane monooxygenase.</title>
        <authorList>
            <person name="Vekeman B."/>
            <person name="Kerckhof F.M."/>
            <person name="Cremers G."/>
            <person name="de Vos P."/>
            <person name="Vandamme P."/>
            <person name="Boon N."/>
            <person name="Op den Camp H.J."/>
            <person name="Heylen K."/>
        </authorList>
    </citation>
    <scope>NUCLEOTIDE SEQUENCE [LARGE SCALE GENOMIC DNA]</scope>
    <source>
        <strain evidence="3 4">R-67175</strain>
    </source>
</reference>
<keyword evidence="4" id="KW-1185">Reference proteome</keyword>
<dbReference type="PANTHER" id="PTHR43174">
    <property type="entry name" value="UDP-N-ACETYLGLUCOSAMINE 2-EPIMERASE"/>
    <property type="match status" value="1"/>
</dbReference>
<dbReference type="Gene3D" id="3.40.50.2000">
    <property type="entry name" value="Glycogen Phosphorylase B"/>
    <property type="match status" value="2"/>
</dbReference>
<accession>A0A1E3VVS0</accession>
<proteinExistence type="inferred from homology"/>
<gene>
    <name evidence="3" type="ORF">AUC69_12315</name>
</gene>
<name>A0A1E3VVS0_9HYPH</name>
<dbReference type="Proteomes" id="UP000094472">
    <property type="component" value="Unassembled WGS sequence"/>
</dbReference>
<dbReference type="OrthoDB" id="9803238at2"/>
<evidence type="ECO:0000313" key="4">
    <source>
        <dbReference type="Proteomes" id="UP000094472"/>
    </source>
</evidence>
<dbReference type="PANTHER" id="PTHR43174:SF1">
    <property type="entry name" value="UDP-N-ACETYLGLUCOSAMINE 2-EPIMERASE"/>
    <property type="match status" value="1"/>
</dbReference>
<dbReference type="InterPro" id="IPR029767">
    <property type="entry name" value="WecB-like"/>
</dbReference>
<dbReference type="SUPFAM" id="SSF53756">
    <property type="entry name" value="UDP-Glycosyltransferase/glycogen phosphorylase"/>
    <property type="match status" value="1"/>
</dbReference>
<dbReference type="CDD" id="cd03786">
    <property type="entry name" value="GTB_UDP-GlcNAc_2-Epimerase"/>
    <property type="match status" value="1"/>
</dbReference>
<sequence>MALRLMTVVGARPQFIKAAAVSRAIAARDDIAEIMVHTGQHFDDNMSKVFFDELDIPAPAFSLDIHGGSHGDMTGRMLGALEAVMREERPDWVLVYGDTNTTLAGALDAAKLNIPVAHVEAGLRSFNRRMPEEINRVVADHLSTLLFCPTVQSIKNLEREGITSGVHHVGDVMYDATMFAAARARERSTVLDNLRLEPGGYALATIHRAENTDDPDQLRAVMGWLSDKAKERTVVFPVHPRTRDALARAGIVPQGVAMIDPVGYLDMARLLDGAAAVYTDSGGLQKEAYFHRKPCVTLRSETEWTELVECGWNRLWKGPDYGPRRDVTEYGDGDAAGRILDDIARHDVGTARPHL</sequence>
<keyword evidence="1" id="KW-0413">Isomerase</keyword>
<organism evidence="3 4">
    <name type="scientific">Methyloceanibacter superfactus</name>
    <dbReference type="NCBI Taxonomy" id="1774969"/>
    <lineage>
        <taxon>Bacteria</taxon>
        <taxon>Pseudomonadati</taxon>
        <taxon>Pseudomonadota</taxon>
        <taxon>Alphaproteobacteria</taxon>
        <taxon>Hyphomicrobiales</taxon>
        <taxon>Hyphomicrobiaceae</taxon>
        <taxon>Methyloceanibacter</taxon>
    </lineage>
</organism>
<protein>
    <submittedName>
        <fullName evidence="3">UDP-N-acetyl glucosamine 2-epimerase</fullName>
    </submittedName>
</protein>
<evidence type="ECO:0000313" key="3">
    <source>
        <dbReference type="EMBL" id="ODR97391.1"/>
    </source>
</evidence>
<dbReference type="InterPro" id="IPR003331">
    <property type="entry name" value="UDP_GlcNAc_Epimerase_2_dom"/>
</dbReference>
<comment type="caution">
    <text evidence="3">The sequence shown here is derived from an EMBL/GenBank/DDBJ whole genome shotgun (WGS) entry which is preliminary data.</text>
</comment>